<proteinExistence type="predicted"/>
<dbReference type="SMART" id="SM00213">
    <property type="entry name" value="UBQ"/>
    <property type="match status" value="1"/>
</dbReference>
<protein>
    <recommendedName>
        <fullName evidence="2">Ubiquitin-like domain-containing protein</fullName>
    </recommendedName>
</protein>
<evidence type="ECO:0000256" key="1">
    <source>
        <dbReference type="SAM" id="MobiDB-lite"/>
    </source>
</evidence>
<feature type="region of interest" description="Disordered" evidence="1">
    <location>
        <begin position="91"/>
        <end position="236"/>
    </location>
</feature>
<dbReference type="SUPFAM" id="SSF54236">
    <property type="entry name" value="Ubiquitin-like"/>
    <property type="match status" value="1"/>
</dbReference>
<feature type="compositionally biased region" description="Polar residues" evidence="1">
    <location>
        <begin position="91"/>
        <end position="129"/>
    </location>
</feature>
<dbReference type="Pfam" id="PF00240">
    <property type="entry name" value="ubiquitin"/>
    <property type="match status" value="1"/>
</dbReference>
<dbReference type="InterPro" id="IPR000626">
    <property type="entry name" value="Ubiquitin-like_dom"/>
</dbReference>
<dbReference type="PROSITE" id="PS50053">
    <property type="entry name" value="UBIQUITIN_2"/>
    <property type="match status" value="1"/>
</dbReference>
<evidence type="ECO:0000313" key="4">
    <source>
        <dbReference type="Proteomes" id="UP000179807"/>
    </source>
</evidence>
<name>A0A1J4K171_9EUKA</name>
<gene>
    <name evidence="3" type="ORF">TRFO_29162</name>
</gene>
<feature type="domain" description="Ubiquitin-like" evidence="2">
    <location>
        <begin position="23"/>
        <end position="80"/>
    </location>
</feature>
<dbReference type="OrthoDB" id="267397at2759"/>
<feature type="compositionally biased region" description="Low complexity" evidence="1">
    <location>
        <begin position="140"/>
        <end position="151"/>
    </location>
</feature>
<evidence type="ECO:0000259" key="2">
    <source>
        <dbReference type="PROSITE" id="PS50053"/>
    </source>
</evidence>
<dbReference type="GeneID" id="94841318"/>
<evidence type="ECO:0000313" key="3">
    <source>
        <dbReference type="EMBL" id="OHT03492.1"/>
    </source>
</evidence>
<dbReference type="Gene3D" id="3.10.20.90">
    <property type="entry name" value="Phosphatidylinositol 3-kinase Catalytic Subunit, Chain A, domain 1"/>
    <property type="match status" value="1"/>
</dbReference>
<dbReference type="EMBL" id="MLAK01000826">
    <property type="protein sequence ID" value="OHT03492.1"/>
    <property type="molecule type" value="Genomic_DNA"/>
</dbReference>
<dbReference type="AlphaFoldDB" id="A0A1J4K171"/>
<keyword evidence="4" id="KW-1185">Reference proteome</keyword>
<dbReference type="RefSeq" id="XP_068356628.1">
    <property type="nucleotide sequence ID" value="XM_068506614.1"/>
</dbReference>
<dbReference type="CDD" id="cd17039">
    <property type="entry name" value="Ubl_ubiquitin_like"/>
    <property type="match status" value="1"/>
</dbReference>
<dbReference type="Proteomes" id="UP000179807">
    <property type="component" value="Unassembled WGS sequence"/>
</dbReference>
<dbReference type="InterPro" id="IPR029071">
    <property type="entry name" value="Ubiquitin-like_domsf"/>
</dbReference>
<dbReference type="VEuPathDB" id="TrichDB:TRFO_29162"/>
<feature type="compositionally biased region" description="Polar residues" evidence="1">
    <location>
        <begin position="152"/>
        <end position="164"/>
    </location>
</feature>
<sequence length="518" mass="59332">MVRLIISLHNPKFTIELEILPDDKTVLDLKAAIAEKVGISSQNDITNFKLVFSGKILKNEQKLQDFRLKDNSTIAFIVSQNIRQNISAHLNLNENSSPNPRNINSDDSQIVPPQNRPSNSSASQQNYIQQPPAVEPPTQPQINTQNPPTQNSHFQPNPEFSQSPHIPAFSQQTSQMQQQTSQVQQQTSQMQQQTSEMQQQQHYAPYQQQASQMQQQPSQMQQQPSQMHQQQQQQYAPYQQPYLPSVSQTNPYCGYPQPSRLFGNYGYPSLLQNIYSSPAFNPSLMGMYNESDLQELVRRGYNEREARNALRLAFGKILLAELYLQKGIFSNPNINLRVEELFDHPEYPQERRNQILKELLADCVKIAYPGHNRFMTESLIEEKYSHLRQVQDETLRTQQQLNLALLMQQASMSSNFQQPSLFSNMPPYVAEMLPVLKSICQPNSVFGNPWKQYIEARGEQAITNPDDLTDYKVASTMNTEQIRFLAECIVKMGIPLKSALFYLESGGNDPFVARQNLM</sequence>
<feature type="compositionally biased region" description="Low complexity" evidence="1">
    <location>
        <begin position="170"/>
        <end position="236"/>
    </location>
</feature>
<accession>A0A1J4K171</accession>
<organism evidence="3 4">
    <name type="scientific">Tritrichomonas foetus</name>
    <dbReference type="NCBI Taxonomy" id="1144522"/>
    <lineage>
        <taxon>Eukaryota</taxon>
        <taxon>Metamonada</taxon>
        <taxon>Parabasalia</taxon>
        <taxon>Tritrichomonadida</taxon>
        <taxon>Tritrichomonadidae</taxon>
        <taxon>Tritrichomonas</taxon>
    </lineage>
</organism>
<comment type="caution">
    <text evidence="3">The sequence shown here is derived from an EMBL/GenBank/DDBJ whole genome shotgun (WGS) entry which is preliminary data.</text>
</comment>
<reference evidence="3" key="1">
    <citation type="submission" date="2016-10" db="EMBL/GenBank/DDBJ databases">
        <authorList>
            <person name="Benchimol M."/>
            <person name="Almeida L.G."/>
            <person name="Vasconcelos A.T."/>
            <person name="Perreira-Neves A."/>
            <person name="Rosa I.A."/>
            <person name="Tasca T."/>
            <person name="Bogo M.R."/>
            <person name="de Souza W."/>
        </authorList>
    </citation>
    <scope>NUCLEOTIDE SEQUENCE [LARGE SCALE GENOMIC DNA]</scope>
    <source>
        <strain evidence="3">K</strain>
    </source>
</reference>